<evidence type="ECO:0000256" key="1">
    <source>
        <dbReference type="SAM" id="MobiDB-lite"/>
    </source>
</evidence>
<evidence type="ECO:0000313" key="3">
    <source>
        <dbReference type="Proteomes" id="UP000269945"/>
    </source>
</evidence>
<name>A0A9X9LFH9_GULGU</name>
<organism evidence="2 3">
    <name type="scientific">Gulo gulo</name>
    <name type="common">Wolverine</name>
    <name type="synonym">Gluton</name>
    <dbReference type="NCBI Taxonomy" id="48420"/>
    <lineage>
        <taxon>Eukaryota</taxon>
        <taxon>Metazoa</taxon>
        <taxon>Chordata</taxon>
        <taxon>Craniata</taxon>
        <taxon>Vertebrata</taxon>
        <taxon>Euteleostomi</taxon>
        <taxon>Mammalia</taxon>
        <taxon>Eutheria</taxon>
        <taxon>Laurasiatheria</taxon>
        <taxon>Carnivora</taxon>
        <taxon>Caniformia</taxon>
        <taxon>Musteloidea</taxon>
        <taxon>Mustelidae</taxon>
        <taxon>Guloninae</taxon>
        <taxon>Gulo</taxon>
    </lineage>
</organism>
<accession>A0A9X9LFH9</accession>
<comment type="caution">
    <text evidence="2">The sequence shown here is derived from an EMBL/GenBank/DDBJ whole genome shotgun (WGS) entry which is preliminary data.</text>
</comment>
<reference evidence="2 3" key="1">
    <citation type="submission" date="2018-10" db="EMBL/GenBank/DDBJ databases">
        <authorList>
            <person name="Ekblom R."/>
            <person name="Jareborg N."/>
        </authorList>
    </citation>
    <scope>NUCLEOTIDE SEQUENCE [LARGE SCALE GENOMIC DNA]</scope>
    <source>
        <tissue evidence="2">Muscle</tissue>
    </source>
</reference>
<protein>
    <submittedName>
        <fullName evidence="2">Uncharacterized protein</fullName>
    </submittedName>
</protein>
<dbReference type="Proteomes" id="UP000269945">
    <property type="component" value="Unassembled WGS sequence"/>
</dbReference>
<feature type="region of interest" description="Disordered" evidence="1">
    <location>
        <begin position="21"/>
        <end position="44"/>
    </location>
</feature>
<gene>
    <name evidence="2" type="ORF">BN2614_LOCUS1</name>
</gene>
<proteinExistence type="predicted"/>
<dbReference type="AlphaFoldDB" id="A0A9X9LFH9"/>
<keyword evidence="3" id="KW-1185">Reference proteome</keyword>
<sequence length="44" mass="4561">MADPVATTRLGTWSFPVPQPVSAELAKRPSALSHGPGRAPTPAH</sequence>
<dbReference type="EMBL" id="CYRY02002308">
    <property type="protein sequence ID" value="VCW66982.1"/>
    <property type="molecule type" value="Genomic_DNA"/>
</dbReference>
<evidence type="ECO:0000313" key="2">
    <source>
        <dbReference type="EMBL" id="VCW66982.1"/>
    </source>
</evidence>